<dbReference type="Proteomes" id="UP000643405">
    <property type="component" value="Unassembled WGS sequence"/>
</dbReference>
<dbReference type="EMBL" id="JACVVX010000007">
    <property type="protein sequence ID" value="MBD0416782.1"/>
    <property type="molecule type" value="Genomic_DNA"/>
</dbReference>
<comment type="caution">
    <text evidence="1">The sequence shown here is derived from an EMBL/GenBank/DDBJ whole genome shotgun (WGS) entry which is preliminary data.</text>
</comment>
<dbReference type="Gene3D" id="3.10.450.530">
    <property type="entry name" value="Ribonuclease toxin, BrnT, of type II toxin-antitoxin system"/>
    <property type="match status" value="1"/>
</dbReference>
<dbReference type="InterPro" id="IPR007460">
    <property type="entry name" value="BrnT_toxin"/>
</dbReference>
<dbReference type="Pfam" id="PF04365">
    <property type="entry name" value="BrnT_toxin"/>
    <property type="match status" value="1"/>
</dbReference>
<evidence type="ECO:0000313" key="2">
    <source>
        <dbReference type="Proteomes" id="UP000643405"/>
    </source>
</evidence>
<dbReference type="InterPro" id="IPR038573">
    <property type="entry name" value="BrnT_sf"/>
</dbReference>
<organism evidence="1 2">
    <name type="scientific">Oryzicola mucosus</name>
    <dbReference type="NCBI Taxonomy" id="2767425"/>
    <lineage>
        <taxon>Bacteria</taxon>
        <taxon>Pseudomonadati</taxon>
        <taxon>Pseudomonadota</taxon>
        <taxon>Alphaproteobacteria</taxon>
        <taxon>Hyphomicrobiales</taxon>
        <taxon>Phyllobacteriaceae</taxon>
        <taxon>Oryzicola</taxon>
    </lineage>
</organism>
<reference evidence="1" key="1">
    <citation type="submission" date="2020-09" db="EMBL/GenBank/DDBJ databases">
        <title>Genome seq and assembly of Tianweitania sp.</title>
        <authorList>
            <person name="Chhetri G."/>
        </authorList>
    </citation>
    <scope>NUCLEOTIDE SEQUENCE</scope>
    <source>
        <strain evidence="1">Rool2</strain>
    </source>
</reference>
<dbReference type="AlphaFoldDB" id="A0A8J6PQC8"/>
<dbReference type="RefSeq" id="WP_188166224.1">
    <property type="nucleotide sequence ID" value="NZ_JACVVX010000007.1"/>
</dbReference>
<accession>A0A8J6PQC8</accession>
<keyword evidence="2" id="KW-1185">Reference proteome</keyword>
<gene>
    <name evidence="1" type="ORF">ICI42_19190</name>
</gene>
<protein>
    <submittedName>
        <fullName evidence="1">BrnT family toxin</fullName>
    </submittedName>
</protein>
<name>A0A8J6PQC8_9HYPH</name>
<sequence length="100" mass="11545">MVAWDKIVGFDWDDGNARKSADKHAVSQMEAEQVFFNEPLLTVPDVKHSSAERRIHALGRTDDGRLLHITFTLREDGKKLRVISARDMSRKERSYYEQGI</sequence>
<evidence type="ECO:0000313" key="1">
    <source>
        <dbReference type="EMBL" id="MBD0416782.1"/>
    </source>
</evidence>
<proteinExistence type="predicted"/>